<evidence type="ECO:0000313" key="2">
    <source>
        <dbReference type="Proteomes" id="UP000548582"/>
    </source>
</evidence>
<accession>A0A848E869</accession>
<reference evidence="1 2" key="1">
    <citation type="submission" date="2020-03" db="EMBL/GenBank/DDBJ databases">
        <authorList>
            <person name="Sun Q."/>
        </authorList>
    </citation>
    <scope>NUCLEOTIDE SEQUENCE [LARGE SCALE GENOMIC DNA]</scope>
    <source>
        <strain evidence="1 2">JC162</strain>
    </source>
</reference>
<dbReference type="EMBL" id="JABBKX010000001">
    <property type="protein sequence ID" value="NMJ40631.1"/>
    <property type="molecule type" value="Genomic_DNA"/>
</dbReference>
<comment type="caution">
    <text evidence="1">The sequence shown here is derived from an EMBL/GenBank/DDBJ whole genome shotgun (WGS) entry which is preliminary data.</text>
</comment>
<dbReference type="Proteomes" id="UP000548582">
    <property type="component" value="Unassembled WGS sequence"/>
</dbReference>
<evidence type="ECO:0000313" key="1">
    <source>
        <dbReference type="EMBL" id="NMJ40631.1"/>
    </source>
</evidence>
<sequence length="66" mass="7100">MAAGEPEPIPVLHPNLPALYRRRVEALEQALAGPVAAMAATEALRAFTDRVEVRASAEPRALPPWS</sequence>
<keyword evidence="2" id="KW-1185">Reference proteome</keyword>
<protein>
    <submittedName>
        <fullName evidence="1">Uncharacterized protein</fullName>
    </submittedName>
</protein>
<organism evidence="1 2">
    <name type="scientific">Neoroseomonas marina</name>
    <dbReference type="NCBI Taxonomy" id="1232220"/>
    <lineage>
        <taxon>Bacteria</taxon>
        <taxon>Pseudomonadati</taxon>
        <taxon>Pseudomonadota</taxon>
        <taxon>Alphaproteobacteria</taxon>
        <taxon>Acetobacterales</taxon>
        <taxon>Acetobacteraceae</taxon>
        <taxon>Neoroseomonas</taxon>
    </lineage>
</organism>
<dbReference type="AlphaFoldDB" id="A0A848E869"/>
<proteinExistence type="predicted"/>
<name>A0A848E869_9PROT</name>
<gene>
    <name evidence="1" type="ORF">GWK16_05230</name>
</gene>
<dbReference type="RefSeq" id="WP_170052835.1">
    <property type="nucleotide sequence ID" value="NZ_JABBKX010000001.1"/>
</dbReference>